<sequence>MNKIDILMATYNGASYIIPQIQSLQNQTFANWKLYIHDDGSTDETMKIIQSIATTDSRICIIMDGIRFHESGLNFMHLLKFSKAPFCIFCDQDDIWLENKLELMLRFIEAKDNTIPQAVYSNSYVYIPETSDISGYATLCFPQKLKDVLFLNCGIQGCALMFNAALRDICKNAPDIVAMHDHVLTVCAAALGELSYLNKRLMLYRRHQSTVTGPTAKKLSDRYNSFFDRDKTVMSHKHYQALKSLYQKYETYISDDNKKIFSDYFRFEKECRIRRFFHVLAKGYKLYGRTSILAIKVLLRKFV</sequence>
<organism evidence="2 3">
    <name type="scientific">Segatella copri</name>
    <dbReference type="NCBI Taxonomy" id="165179"/>
    <lineage>
        <taxon>Bacteria</taxon>
        <taxon>Pseudomonadati</taxon>
        <taxon>Bacteroidota</taxon>
        <taxon>Bacteroidia</taxon>
        <taxon>Bacteroidales</taxon>
        <taxon>Prevotellaceae</taxon>
        <taxon>Segatella</taxon>
    </lineage>
</organism>
<reference evidence="2 3" key="1">
    <citation type="submission" date="2018-08" db="EMBL/GenBank/DDBJ databases">
        <title>A genome reference for cultivated species of the human gut microbiota.</title>
        <authorList>
            <person name="Zou Y."/>
            <person name="Xue W."/>
            <person name="Luo G."/>
        </authorList>
    </citation>
    <scope>NUCLEOTIDE SEQUENCE [LARGE SCALE GENOMIC DNA]</scope>
    <source>
        <strain evidence="2 3">AF10-17</strain>
    </source>
</reference>
<dbReference type="EMBL" id="QSAV01000006">
    <property type="protein sequence ID" value="RGW81766.1"/>
    <property type="molecule type" value="Genomic_DNA"/>
</dbReference>
<dbReference type="RefSeq" id="WP_118151517.1">
    <property type="nucleotide sequence ID" value="NZ_QSAV01000006.1"/>
</dbReference>
<feature type="domain" description="Glycosyltransferase 2-like" evidence="1">
    <location>
        <begin position="6"/>
        <end position="168"/>
    </location>
</feature>
<dbReference type="SUPFAM" id="SSF53448">
    <property type="entry name" value="Nucleotide-diphospho-sugar transferases"/>
    <property type="match status" value="1"/>
</dbReference>
<dbReference type="InterPro" id="IPR001173">
    <property type="entry name" value="Glyco_trans_2-like"/>
</dbReference>
<accession>A0AA93BHK4</accession>
<gene>
    <name evidence="2" type="ORF">DWV53_02765</name>
</gene>
<dbReference type="AlphaFoldDB" id="A0AA93BHK4"/>
<dbReference type="PANTHER" id="PTHR22916:SF3">
    <property type="entry name" value="UDP-GLCNAC:BETAGAL BETA-1,3-N-ACETYLGLUCOSAMINYLTRANSFERASE-LIKE PROTEIN 1"/>
    <property type="match status" value="1"/>
</dbReference>
<evidence type="ECO:0000313" key="3">
    <source>
        <dbReference type="Proteomes" id="UP000285776"/>
    </source>
</evidence>
<comment type="caution">
    <text evidence="2">The sequence shown here is derived from an EMBL/GenBank/DDBJ whole genome shotgun (WGS) entry which is preliminary data.</text>
</comment>
<protein>
    <submittedName>
        <fullName evidence="2">Glycosyltransferase</fullName>
    </submittedName>
</protein>
<evidence type="ECO:0000259" key="1">
    <source>
        <dbReference type="Pfam" id="PF00535"/>
    </source>
</evidence>
<dbReference type="InterPro" id="IPR029044">
    <property type="entry name" value="Nucleotide-diphossugar_trans"/>
</dbReference>
<evidence type="ECO:0000313" key="2">
    <source>
        <dbReference type="EMBL" id="RGW81766.1"/>
    </source>
</evidence>
<proteinExistence type="predicted"/>
<dbReference type="GO" id="GO:0016758">
    <property type="term" value="F:hexosyltransferase activity"/>
    <property type="evidence" value="ECO:0007669"/>
    <property type="project" value="UniProtKB-ARBA"/>
</dbReference>
<dbReference type="Proteomes" id="UP000285776">
    <property type="component" value="Unassembled WGS sequence"/>
</dbReference>
<dbReference type="PANTHER" id="PTHR22916">
    <property type="entry name" value="GLYCOSYLTRANSFERASE"/>
    <property type="match status" value="1"/>
</dbReference>
<dbReference type="Gene3D" id="3.90.550.10">
    <property type="entry name" value="Spore Coat Polysaccharide Biosynthesis Protein SpsA, Chain A"/>
    <property type="match status" value="1"/>
</dbReference>
<name>A0AA93BHK4_9BACT</name>
<dbReference type="Pfam" id="PF00535">
    <property type="entry name" value="Glycos_transf_2"/>
    <property type="match status" value="1"/>
</dbReference>